<organism evidence="4 5">
    <name type="scientific">Gleimia hominis</name>
    <dbReference type="NCBI Taxonomy" id="595468"/>
    <lineage>
        <taxon>Bacteria</taxon>
        <taxon>Bacillati</taxon>
        <taxon>Actinomycetota</taxon>
        <taxon>Actinomycetes</taxon>
        <taxon>Actinomycetales</taxon>
        <taxon>Actinomycetaceae</taxon>
        <taxon>Gleimia</taxon>
    </lineage>
</organism>
<comment type="caution">
    <text evidence="4">The sequence shown here is derived from an EMBL/GenBank/DDBJ whole genome shotgun (WGS) entry which is preliminary data.</text>
</comment>
<dbReference type="PANTHER" id="PTHR43420">
    <property type="entry name" value="ACETYLTRANSFERASE"/>
    <property type="match status" value="1"/>
</dbReference>
<feature type="domain" description="N-acetyltransferase" evidence="3">
    <location>
        <begin position="8"/>
        <end position="179"/>
    </location>
</feature>
<name>A0ABU3IB83_9ACTO</name>
<evidence type="ECO:0000313" key="5">
    <source>
        <dbReference type="Proteomes" id="UP001247542"/>
    </source>
</evidence>
<reference evidence="4 5" key="1">
    <citation type="submission" date="2023-06" db="EMBL/GenBank/DDBJ databases">
        <title>Draft genome sequence of Gleimia hominis type strain CCUG 57540T.</title>
        <authorList>
            <person name="Salva-Serra F."/>
            <person name="Cardew S."/>
            <person name="Jensie Markopoulos S."/>
            <person name="Ohlen M."/>
            <person name="Inganas E."/>
            <person name="Svensson-Stadler L."/>
            <person name="Moore E.R.B."/>
        </authorList>
    </citation>
    <scope>NUCLEOTIDE SEQUENCE [LARGE SCALE GENOMIC DNA]</scope>
    <source>
        <strain evidence="4 5">CCUG 57540</strain>
    </source>
</reference>
<gene>
    <name evidence="4" type="ORF">QS713_03755</name>
</gene>
<keyword evidence="5" id="KW-1185">Reference proteome</keyword>
<dbReference type="InterPro" id="IPR016181">
    <property type="entry name" value="Acyl_CoA_acyltransferase"/>
</dbReference>
<protein>
    <submittedName>
        <fullName evidence="4">GNAT family N-acetyltransferase</fullName>
        <ecNumber evidence="4">2.3.1.-</ecNumber>
    </submittedName>
</protein>
<dbReference type="Pfam" id="PF13508">
    <property type="entry name" value="Acetyltransf_7"/>
    <property type="match status" value="1"/>
</dbReference>
<dbReference type="CDD" id="cd04301">
    <property type="entry name" value="NAT_SF"/>
    <property type="match status" value="1"/>
</dbReference>
<evidence type="ECO:0000259" key="3">
    <source>
        <dbReference type="PROSITE" id="PS51186"/>
    </source>
</evidence>
<evidence type="ECO:0000313" key="4">
    <source>
        <dbReference type="EMBL" id="MDT3767181.1"/>
    </source>
</evidence>
<dbReference type="GO" id="GO:0016746">
    <property type="term" value="F:acyltransferase activity"/>
    <property type="evidence" value="ECO:0007669"/>
    <property type="project" value="UniProtKB-KW"/>
</dbReference>
<keyword evidence="1 4" id="KW-0808">Transferase</keyword>
<dbReference type="Gene3D" id="3.40.630.30">
    <property type="match status" value="1"/>
</dbReference>
<dbReference type="RefSeq" id="WP_313272536.1">
    <property type="nucleotide sequence ID" value="NZ_JASXSX010000001.1"/>
</dbReference>
<dbReference type="PROSITE" id="PS51186">
    <property type="entry name" value="GNAT"/>
    <property type="match status" value="1"/>
</dbReference>
<dbReference type="SUPFAM" id="SSF55729">
    <property type="entry name" value="Acyl-CoA N-acyltransferases (Nat)"/>
    <property type="match status" value="1"/>
</dbReference>
<evidence type="ECO:0000256" key="2">
    <source>
        <dbReference type="ARBA" id="ARBA00023315"/>
    </source>
</evidence>
<sequence>MGKKPLEIDLGVLTSADAFAVLALERTIFTAEAWSEALVLDELTRPDRLYVGSYESGELVAYGGVRLAEDTDLMTLGVAEAARGKGLGRAVLEELLRRVQLVRFLGSRVFHLPERVPVHEPGTIEHQVRRVQRVLLEVRASNAVAQRLYESVGFRRLGTIRGYYHEPREDALVMACRIAPNLQMNY</sequence>
<dbReference type="PANTHER" id="PTHR43420:SF44">
    <property type="entry name" value="ACETYLTRANSFERASE YPEA"/>
    <property type="match status" value="1"/>
</dbReference>
<dbReference type="InterPro" id="IPR050680">
    <property type="entry name" value="YpeA/RimI_acetyltransf"/>
</dbReference>
<keyword evidence="2 4" id="KW-0012">Acyltransferase</keyword>
<proteinExistence type="predicted"/>
<evidence type="ECO:0000256" key="1">
    <source>
        <dbReference type="ARBA" id="ARBA00022679"/>
    </source>
</evidence>
<dbReference type="InterPro" id="IPR000182">
    <property type="entry name" value="GNAT_dom"/>
</dbReference>
<dbReference type="Proteomes" id="UP001247542">
    <property type="component" value="Unassembled WGS sequence"/>
</dbReference>
<accession>A0ABU3IB83</accession>
<dbReference type="EMBL" id="JASXSX010000001">
    <property type="protein sequence ID" value="MDT3767181.1"/>
    <property type="molecule type" value="Genomic_DNA"/>
</dbReference>
<dbReference type="EC" id="2.3.1.-" evidence="4"/>